<sequence>MACRVSIPSCCCSRFEAKTAMQFHDMRDSKRP</sequence>
<protein>
    <submittedName>
        <fullName evidence="1">Uncharacterized protein</fullName>
    </submittedName>
</protein>
<reference evidence="1" key="1">
    <citation type="journal article" date="2021" name="Proc. Natl. Acad. Sci. U.S.A.">
        <title>A Catalog of Tens of Thousands of Viruses from Human Metagenomes Reveals Hidden Associations with Chronic Diseases.</title>
        <authorList>
            <person name="Tisza M.J."/>
            <person name="Buck C.B."/>
        </authorList>
    </citation>
    <scope>NUCLEOTIDE SEQUENCE</scope>
    <source>
        <strain evidence="1">Ct6YY1</strain>
    </source>
</reference>
<name>A0A8S5V3D5_9CAUD</name>
<accession>A0A8S5V3D5</accession>
<evidence type="ECO:0000313" key="1">
    <source>
        <dbReference type="EMBL" id="DAG01123.1"/>
    </source>
</evidence>
<proteinExistence type="predicted"/>
<organism evidence="1">
    <name type="scientific">Siphoviridae sp. ct6YY1</name>
    <dbReference type="NCBI Taxonomy" id="2825343"/>
    <lineage>
        <taxon>Viruses</taxon>
        <taxon>Duplodnaviria</taxon>
        <taxon>Heunggongvirae</taxon>
        <taxon>Uroviricota</taxon>
        <taxon>Caudoviricetes</taxon>
    </lineage>
</organism>
<dbReference type="EMBL" id="BK016186">
    <property type="protein sequence ID" value="DAG01123.1"/>
    <property type="molecule type" value="Genomic_DNA"/>
</dbReference>